<name>A0A9D4TWN1_CHLVU</name>
<protein>
    <recommendedName>
        <fullName evidence="3">Cilia- and flagella-associated protein 157</fullName>
    </recommendedName>
</protein>
<reference evidence="9" key="1">
    <citation type="journal article" date="2019" name="Plant J.">
        <title>Chlorella vulgaris genome assembly and annotation reveals the molecular basis for metabolic acclimation to high light conditions.</title>
        <authorList>
            <person name="Cecchin M."/>
            <person name="Marcolungo L."/>
            <person name="Rossato M."/>
            <person name="Girolomoni L."/>
            <person name="Cosentino E."/>
            <person name="Cuine S."/>
            <person name="Li-Beisson Y."/>
            <person name="Delledonne M."/>
            <person name="Ballottari M."/>
        </authorList>
    </citation>
    <scope>NUCLEOTIDE SEQUENCE</scope>
    <source>
        <strain evidence="9">211/11P</strain>
    </source>
</reference>
<comment type="caution">
    <text evidence="9">The sequence shown here is derived from an EMBL/GenBank/DDBJ whole genome shotgun (WGS) entry which is preliminary data.</text>
</comment>
<keyword evidence="6" id="KW-0966">Cell projection</keyword>
<feature type="compositionally biased region" description="Low complexity" evidence="8">
    <location>
        <begin position="1"/>
        <end position="20"/>
    </location>
</feature>
<dbReference type="Proteomes" id="UP001055712">
    <property type="component" value="Unassembled WGS sequence"/>
</dbReference>
<evidence type="ECO:0000256" key="4">
    <source>
        <dbReference type="ARBA" id="ARBA00023054"/>
    </source>
</evidence>
<evidence type="ECO:0000256" key="5">
    <source>
        <dbReference type="ARBA" id="ARBA00023069"/>
    </source>
</evidence>
<evidence type="ECO:0000256" key="1">
    <source>
        <dbReference type="ARBA" id="ARBA00004138"/>
    </source>
</evidence>
<feature type="region of interest" description="Disordered" evidence="8">
    <location>
        <begin position="503"/>
        <end position="527"/>
    </location>
</feature>
<evidence type="ECO:0000256" key="7">
    <source>
        <dbReference type="SAM" id="Coils"/>
    </source>
</evidence>
<evidence type="ECO:0000256" key="2">
    <source>
        <dbReference type="ARBA" id="ARBA00010841"/>
    </source>
</evidence>
<dbReference type="OrthoDB" id="539851at2759"/>
<feature type="region of interest" description="Disordered" evidence="8">
    <location>
        <begin position="165"/>
        <end position="185"/>
    </location>
</feature>
<feature type="coiled-coil region" evidence="7">
    <location>
        <begin position="76"/>
        <end position="110"/>
    </location>
</feature>
<feature type="compositionally biased region" description="Basic and acidic residues" evidence="8">
    <location>
        <begin position="176"/>
        <end position="185"/>
    </location>
</feature>
<comment type="subcellular location">
    <subcellularLocation>
        <location evidence="1">Cell projection</location>
        <location evidence="1">Cilium</location>
    </subcellularLocation>
</comment>
<evidence type="ECO:0000313" key="10">
    <source>
        <dbReference type="Proteomes" id="UP001055712"/>
    </source>
</evidence>
<feature type="compositionally biased region" description="Low complexity" evidence="8">
    <location>
        <begin position="165"/>
        <end position="175"/>
    </location>
</feature>
<accession>A0A9D4TWN1</accession>
<feature type="region of interest" description="Disordered" evidence="8">
    <location>
        <begin position="1"/>
        <end position="23"/>
    </location>
</feature>
<feature type="coiled-coil region" evidence="7">
    <location>
        <begin position="286"/>
        <end position="348"/>
    </location>
</feature>
<dbReference type="GO" id="GO:0036064">
    <property type="term" value="C:ciliary basal body"/>
    <property type="evidence" value="ECO:0007669"/>
    <property type="project" value="TreeGrafter"/>
</dbReference>
<evidence type="ECO:0000313" key="9">
    <source>
        <dbReference type="EMBL" id="KAI3436467.1"/>
    </source>
</evidence>
<dbReference type="InterPro" id="IPR038844">
    <property type="entry name" value="CFAP157"/>
</dbReference>
<organism evidence="9 10">
    <name type="scientific">Chlorella vulgaris</name>
    <name type="common">Green alga</name>
    <dbReference type="NCBI Taxonomy" id="3077"/>
    <lineage>
        <taxon>Eukaryota</taxon>
        <taxon>Viridiplantae</taxon>
        <taxon>Chlorophyta</taxon>
        <taxon>core chlorophytes</taxon>
        <taxon>Trebouxiophyceae</taxon>
        <taxon>Chlorellales</taxon>
        <taxon>Chlorellaceae</taxon>
        <taxon>Chlorella clade</taxon>
        <taxon>Chlorella</taxon>
    </lineage>
</organism>
<sequence>MPPRTPTAKPKTPAGHGAAPADDDVLAHELEAREAALATAADRLGRLASSQAALDCERGALSSRLRDERTQFGEINGHLKRELETAVRRAEGLEARLADAHAQLRGASAASDERARGLEAQHAAAQAAWLAHGEEQRLRQGQADAFLQERDALNARIELLTSQLEDQGQQSQQQHLDLERQHAGEREQWRRDMQLAVQSAREEMVALTDQRLDATTQKAIIDNEAMAAELQYQGRYLQGLLSSNAELQHEAEQLRLALDISRSSEQGLIRKALAGEKAADSLLARLVAVEQQRVAGEAELSEAQEQVQRAQEESFAMMRRSQEHHRCIEQLESSLAAAKQEVKQLKASHSDAANFLLLCLADVRQDMQTGRAVQQAGKLAVQQQQQPVMQQQQQQECEGIEEMPCADGSPSAVTAPVAEPSVGHGQPAVLLAELSLQQRQAVLAKLLRTVRGGEWLEGQRQRQEPGGPEKRPAGRCRLRAAVTVKPELWQQCWMFGCSADSGGSSGGGGQAQRDQGGGDDAELEARSKDQAWETATRVFAETNSIAEGGDLQGAKKVLKQEVAELLEQFGSNGPAMGLLQNQLALWSFYCAEYGDAVAAARAAQQVWVTESGQESTAAVFHGIRLGMALAAKGEPVEAFPLLEKGLTVAVENYNEQLNKLQELEPLAADQEAAPASSSAVDEEALAAREQEKQLAVLMLDRLGRALQEAKFYRSLSFFGSSGRELESKWDEKGAGAVFFLQQEMSDAVTDMLRWVPPNHPIVVCALREHKRLVEQCGVIGLRRLHDDLQIHSQRLQDLVNEAATAHDG</sequence>
<evidence type="ECO:0000256" key="8">
    <source>
        <dbReference type="SAM" id="MobiDB-lite"/>
    </source>
</evidence>
<gene>
    <name evidence="9" type="ORF">D9Q98_005884</name>
</gene>
<reference evidence="9" key="2">
    <citation type="submission" date="2020-11" db="EMBL/GenBank/DDBJ databases">
        <authorList>
            <person name="Cecchin M."/>
            <person name="Marcolungo L."/>
            <person name="Rossato M."/>
            <person name="Girolomoni L."/>
            <person name="Cosentino E."/>
            <person name="Cuine S."/>
            <person name="Li-Beisson Y."/>
            <person name="Delledonne M."/>
            <person name="Ballottari M."/>
        </authorList>
    </citation>
    <scope>NUCLEOTIDE SEQUENCE</scope>
    <source>
        <strain evidence="9">211/11P</strain>
        <tissue evidence="9">Whole cell</tissue>
    </source>
</reference>
<comment type="similarity">
    <text evidence="2">Belongs to the CFAP157 family.</text>
</comment>
<evidence type="ECO:0000256" key="6">
    <source>
        <dbReference type="ARBA" id="ARBA00023273"/>
    </source>
</evidence>
<proteinExistence type="inferred from homology"/>
<dbReference type="EMBL" id="SIDB01000002">
    <property type="protein sequence ID" value="KAI3436467.1"/>
    <property type="molecule type" value="Genomic_DNA"/>
</dbReference>
<dbReference type="PANTHER" id="PTHR31954">
    <property type="entry name" value="CILIA- AND FLAGELLA-ASSOCIATED PROTEIN 157"/>
    <property type="match status" value="1"/>
</dbReference>
<evidence type="ECO:0000256" key="3">
    <source>
        <dbReference type="ARBA" id="ARBA00014087"/>
    </source>
</evidence>
<dbReference type="AlphaFoldDB" id="A0A9D4TWN1"/>
<dbReference type="GO" id="GO:0008017">
    <property type="term" value="F:microtubule binding"/>
    <property type="evidence" value="ECO:0007669"/>
    <property type="project" value="TreeGrafter"/>
</dbReference>
<keyword evidence="10" id="KW-1185">Reference proteome</keyword>
<dbReference type="PANTHER" id="PTHR31954:SF1">
    <property type="entry name" value="CILIA- AND FLAGELLA-ASSOCIATED PROTEIN 157"/>
    <property type="match status" value="1"/>
</dbReference>
<keyword evidence="4 7" id="KW-0175">Coiled coil</keyword>
<keyword evidence="5" id="KW-0969">Cilium</keyword>